<dbReference type="OrthoDB" id="193931at2759"/>
<evidence type="ECO:0000256" key="3">
    <source>
        <dbReference type="SAM" id="MobiDB-lite"/>
    </source>
</evidence>
<dbReference type="AlphaFoldDB" id="A0A8J5X548"/>
<dbReference type="Proteomes" id="UP000729402">
    <property type="component" value="Unassembled WGS sequence"/>
</dbReference>
<evidence type="ECO:0000256" key="1">
    <source>
        <dbReference type="ARBA" id="ARBA00022741"/>
    </source>
</evidence>
<keyword evidence="2" id="KW-0067">ATP-binding</keyword>
<accession>A0A8J5X548</accession>
<dbReference type="FunFam" id="1.10.510.10:FF:001405">
    <property type="entry name" value="Non-specific serine/threonine protein kinase"/>
    <property type="match status" value="1"/>
</dbReference>
<dbReference type="GO" id="GO:0005737">
    <property type="term" value="C:cytoplasm"/>
    <property type="evidence" value="ECO:0007669"/>
    <property type="project" value="TreeGrafter"/>
</dbReference>
<feature type="domain" description="Protein kinase" evidence="4">
    <location>
        <begin position="32"/>
        <end position="285"/>
    </location>
</feature>
<dbReference type="PROSITE" id="PS50032">
    <property type="entry name" value="KA1"/>
    <property type="match status" value="1"/>
</dbReference>
<dbReference type="CDD" id="cd14003">
    <property type="entry name" value="STKc_AMPK-like"/>
    <property type="match status" value="1"/>
</dbReference>
<feature type="domain" description="KA1" evidence="5">
    <location>
        <begin position="508"/>
        <end position="557"/>
    </location>
</feature>
<evidence type="ECO:0000259" key="4">
    <source>
        <dbReference type="PROSITE" id="PS50011"/>
    </source>
</evidence>
<dbReference type="CDD" id="cd14335">
    <property type="entry name" value="UBA_SnRK1_plant"/>
    <property type="match status" value="1"/>
</dbReference>
<dbReference type="GO" id="GO:0004674">
    <property type="term" value="F:protein serine/threonine kinase activity"/>
    <property type="evidence" value="ECO:0007669"/>
    <property type="project" value="TreeGrafter"/>
</dbReference>
<dbReference type="PANTHER" id="PTHR24346">
    <property type="entry name" value="MAP/MICROTUBULE AFFINITY-REGULATING KINASE"/>
    <property type="match status" value="1"/>
</dbReference>
<dbReference type="PROSITE" id="PS00108">
    <property type="entry name" value="PROTEIN_KINASE_ST"/>
    <property type="match status" value="1"/>
</dbReference>
<sequence length="559" mass="60931">MQGSVRTGGGGRRGRSGAAAAQQLHAALLERYELVRVKGRGSFAQVWEARHRRTRQTVAVKILRAAELIAAGIPIRKVDREVAVMRLLNHPHIIRFYESIAAGEHVYIVMELAAEGQLHDYVTLHGRLGEGEARRIFQQIVSGAEYCHHNMVVHRDLKMENILLDSEMNVKIVDFGFSKFFRHNKVLSASCGSREYAAPELHAGIKYIGPPVDVWSCGVILYILLCGRLPFDSADVSELQRIIKRGEFTIPPHVSDDARELISSMLIVRPDKRLAMADVRTHRWLQCSIPRYLAMPPVDARTQITMVDGETIKQVVGYGLDMRNLVESLQNGVENEVTVAYNLILNKRFDAATRYLWTIDVYHGAGQSITTGAAGAIGSSAGEQHAAVAGETHGGGGGGGGGGSGGKGWALAGVEFHECPREAMRVIATALREMGIVFAYVDDQGRYGRLLCARFTGVVSRDDVLCIIRSFLNTPTDIPSSSSPAAGGSGSRGESGRAAGASGDDILQRLSAAAVLFEIQMYRSAGEGNYQMDLKRLSGPQFQYLKICSELSSKLRAIN</sequence>
<reference evidence="6" key="1">
    <citation type="journal article" date="2021" name="bioRxiv">
        <title>Whole Genome Assembly and Annotation of Northern Wild Rice, Zizania palustris L., Supports a Whole Genome Duplication in the Zizania Genus.</title>
        <authorList>
            <person name="Haas M."/>
            <person name="Kono T."/>
            <person name="Macchietto M."/>
            <person name="Millas R."/>
            <person name="McGilp L."/>
            <person name="Shao M."/>
            <person name="Duquette J."/>
            <person name="Hirsch C.N."/>
            <person name="Kimball J."/>
        </authorList>
    </citation>
    <scope>NUCLEOTIDE SEQUENCE</scope>
    <source>
        <tissue evidence="6">Fresh leaf tissue</tissue>
    </source>
</reference>
<dbReference type="Pfam" id="PF00069">
    <property type="entry name" value="Pkinase"/>
    <property type="match status" value="1"/>
</dbReference>
<gene>
    <name evidence="6" type="ORF">GUJ93_ZPchr0013g35201</name>
</gene>
<keyword evidence="1" id="KW-0547">Nucleotide-binding</keyword>
<dbReference type="InterPro" id="IPR001772">
    <property type="entry name" value="KA1_dom"/>
</dbReference>
<dbReference type="Pfam" id="PF02149">
    <property type="entry name" value="KA1"/>
    <property type="match status" value="1"/>
</dbReference>
<evidence type="ECO:0000256" key="2">
    <source>
        <dbReference type="ARBA" id="ARBA00022840"/>
    </source>
</evidence>
<evidence type="ECO:0000313" key="6">
    <source>
        <dbReference type="EMBL" id="KAG8100398.1"/>
    </source>
</evidence>
<dbReference type="GO" id="GO:0005524">
    <property type="term" value="F:ATP binding"/>
    <property type="evidence" value="ECO:0007669"/>
    <property type="project" value="UniProtKB-KW"/>
</dbReference>
<dbReference type="GO" id="GO:0035556">
    <property type="term" value="P:intracellular signal transduction"/>
    <property type="evidence" value="ECO:0007669"/>
    <property type="project" value="TreeGrafter"/>
</dbReference>
<feature type="region of interest" description="Disordered" evidence="3">
    <location>
        <begin position="477"/>
        <end position="500"/>
    </location>
</feature>
<dbReference type="InterPro" id="IPR008271">
    <property type="entry name" value="Ser/Thr_kinase_AS"/>
</dbReference>
<dbReference type="EMBL" id="JAAALK010000079">
    <property type="protein sequence ID" value="KAG8100398.1"/>
    <property type="molecule type" value="Genomic_DNA"/>
</dbReference>
<name>A0A8J5X548_ZIZPA</name>
<dbReference type="FunFam" id="3.30.200.20:FF:000042">
    <property type="entry name" value="Aurora kinase A"/>
    <property type="match status" value="1"/>
</dbReference>
<dbReference type="SMART" id="SM00220">
    <property type="entry name" value="S_TKc"/>
    <property type="match status" value="1"/>
</dbReference>
<evidence type="ECO:0008006" key="8">
    <source>
        <dbReference type="Google" id="ProtNLM"/>
    </source>
</evidence>
<organism evidence="6 7">
    <name type="scientific">Zizania palustris</name>
    <name type="common">Northern wild rice</name>
    <dbReference type="NCBI Taxonomy" id="103762"/>
    <lineage>
        <taxon>Eukaryota</taxon>
        <taxon>Viridiplantae</taxon>
        <taxon>Streptophyta</taxon>
        <taxon>Embryophyta</taxon>
        <taxon>Tracheophyta</taxon>
        <taxon>Spermatophyta</taxon>
        <taxon>Magnoliopsida</taxon>
        <taxon>Liliopsida</taxon>
        <taxon>Poales</taxon>
        <taxon>Poaceae</taxon>
        <taxon>BOP clade</taxon>
        <taxon>Oryzoideae</taxon>
        <taxon>Oryzeae</taxon>
        <taxon>Zizaniinae</taxon>
        <taxon>Zizania</taxon>
    </lineage>
</organism>
<protein>
    <recommendedName>
        <fullName evidence="8">Non-specific serine/threonine protein kinase</fullName>
    </recommendedName>
</protein>
<evidence type="ECO:0000259" key="5">
    <source>
        <dbReference type="PROSITE" id="PS50032"/>
    </source>
</evidence>
<dbReference type="PANTHER" id="PTHR24346:SF97">
    <property type="entry name" value="NON-SPECIFIC SERINE_THREONINE PROTEIN KINASE"/>
    <property type="match status" value="1"/>
</dbReference>
<evidence type="ECO:0000313" key="7">
    <source>
        <dbReference type="Proteomes" id="UP000729402"/>
    </source>
</evidence>
<dbReference type="InterPro" id="IPR000719">
    <property type="entry name" value="Prot_kinase_dom"/>
</dbReference>
<reference evidence="6" key="2">
    <citation type="submission" date="2021-02" db="EMBL/GenBank/DDBJ databases">
        <authorList>
            <person name="Kimball J.A."/>
            <person name="Haas M.W."/>
            <person name="Macchietto M."/>
            <person name="Kono T."/>
            <person name="Duquette J."/>
            <person name="Shao M."/>
        </authorList>
    </citation>
    <scope>NUCLEOTIDE SEQUENCE</scope>
    <source>
        <tissue evidence="6">Fresh leaf tissue</tissue>
    </source>
</reference>
<comment type="caution">
    <text evidence="6">The sequence shown here is derived from an EMBL/GenBank/DDBJ whole genome shotgun (WGS) entry which is preliminary data.</text>
</comment>
<proteinExistence type="predicted"/>
<dbReference type="PROSITE" id="PS50011">
    <property type="entry name" value="PROTEIN_KINASE_DOM"/>
    <property type="match status" value="1"/>
</dbReference>
<keyword evidence="7" id="KW-1185">Reference proteome</keyword>